<dbReference type="InterPro" id="IPR000531">
    <property type="entry name" value="Beta-barrel_TonB"/>
</dbReference>
<dbReference type="InterPro" id="IPR012910">
    <property type="entry name" value="Plug_dom"/>
</dbReference>
<dbReference type="PANTHER" id="PTHR47234:SF1">
    <property type="entry name" value="TONB-DEPENDENT RECEPTOR"/>
    <property type="match status" value="1"/>
</dbReference>
<dbReference type="PROSITE" id="PS00430">
    <property type="entry name" value="TONB_DEPENDENT_REC_1"/>
    <property type="match status" value="1"/>
</dbReference>
<dbReference type="InterPro" id="IPR039426">
    <property type="entry name" value="TonB-dep_rcpt-like"/>
</dbReference>
<organism evidence="15 16">
    <name type="scientific">Kangiella taiwanensis</name>
    <dbReference type="NCBI Taxonomy" id="1079179"/>
    <lineage>
        <taxon>Bacteria</taxon>
        <taxon>Pseudomonadati</taxon>
        <taxon>Pseudomonadota</taxon>
        <taxon>Gammaproteobacteria</taxon>
        <taxon>Kangiellales</taxon>
        <taxon>Kangiellaceae</taxon>
        <taxon>Kangiella</taxon>
    </lineage>
</organism>
<evidence type="ECO:0000256" key="10">
    <source>
        <dbReference type="PROSITE-ProRule" id="PRU10143"/>
    </source>
</evidence>
<keyword evidence="3 9" id="KW-1134">Transmembrane beta strand</keyword>
<reference evidence="16" key="1">
    <citation type="journal article" date="2019" name="Int. J. Syst. Evol. Microbiol.">
        <title>The Global Catalogue of Microorganisms (GCM) 10K type strain sequencing project: providing services to taxonomists for standard genome sequencing and annotation.</title>
        <authorList>
            <consortium name="The Broad Institute Genomics Platform"/>
            <consortium name="The Broad Institute Genome Sequencing Center for Infectious Disease"/>
            <person name="Wu L."/>
            <person name="Ma J."/>
        </authorList>
    </citation>
    <scope>NUCLEOTIDE SEQUENCE [LARGE SCALE GENOMIC DNA]</scope>
    <source>
        <strain evidence="16">JCM 17727</strain>
    </source>
</reference>
<comment type="subcellular location">
    <subcellularLocation>
        <location evidence="1 9">Cell outer membrane</location>
        <topology evidence="1 9">Multi-pass membrane protein</topology>
    </subcellularLocation>
</comment>
<evidence type="ECO:0000256" key="5">
    <source>
        <dbReference type="ARBA" id="ARBA00022729"/>
    </source>
</evidence>
<dbReference type="InterPro" id="IPR036942">
    <property type="entry name" value="Beta-barrel_TonB_sf"/>
</dbReference>
<name>A0ABP8I7U1_9GAMM</name>
<keyword evidence="4 9" id="KW-0812">Transmembrane</keyword>
<feature type="chain" id="PRO_5045552178" evidence="12">
    <location>
        <begin position="30"/>
        <end position="939"/>
    </location>
</feature>
<gene>
    <name evidence="15" type="ORF">GCM10023150_20820</name>
</gene>
<evidence type="ECO:0000256" key="12">
    <source>
        <dbReference type="SAM" id="SignalP"/>
    </source>
</evidence>
<evidence type="ECO:0000256" key="7">
    <source>
        <dbReference type="ARBA" id="ARBA00023136"/>
    </source>
</evidence>
<dbReference type="SUPFAM" id="SSF56935">
    <property type="entry name" value="Porins"/>
    <property type="match status" value="1"/>
</dbReference>
<dbReference type="Pfam" id="PF00593">
    <property type="entry name" value="TonB_dep_Rec_b-barrel"/>
    <property type="match status" value="1"/>
</dbReference>
<feature type="signal peptide" evidence="12">
    <location>
        <begin position="1"/>
        <end position="29"/>
    </location>
</feature>
<evidence type="ECO:0000256" key="4">
    <source>
        <dbReference type="ARBA" id="ARBA00022692"/>
    </source>
</evidence>
<evidence type="ECO:0000256" key="3">
    <source>
        <dbReference type="ARBA" id="ARBA00022452"/>
    </source>
</evidence>
<feature type="domain" description="TonB-dependent receptor-like beta-barrel" evidence="13">
    <location>
        <begin position="352"/>
        <end position="896"/>
    </location>
</feature>
<dbReference type="Proteomes" id="UP001501294">
    <property type="component" value="Unassembled WGS sequence"/>
</dbReference>
<evidence type="ECO:0000313" key="15">
    <source>
        <dbReference type="EMBL" id="GAA4352839.1"/>
    </source>
</evidence>
<keyword evidence="5 12" id="KW-0732">Signal</keyword>
<comment type="caution">
    <text evidence="15">The sequence shown here is derived from an EMBL/GenBank/DDBJ whole genome shotgun (WGS) entry which is preliminary data.</text>
</comment>
<evidence type="ECO:0000256" key="9">
    <source>
        <dbReference type="PROSITE-ProRule" id="PRU01360"/>
    </source>
</evidence>
<keyword evidence="2 9" id="KW-0813">Transport</keyword>
<evidence type="ECO:0000256" key="1">
    <source>
        <dbReference type="ARBA" id="ARBA00004571"/>
    </source>
</evidence>
<dbReference type="PANTHER" id="PTHR47234">
    <property type="match status" value="1"/>
</dbReference>
<evidence type="ECO:0000313" key="16">
    <source>
        <dbReference type="Proteomes" id="UP001501294"/>
    </source>
</evidence>
<sequence length="939" mass="104121">MSKHNIIAKAVKLALFASASLAFTTTAYAAEEGSEEEQEEQVQETETVTVVGSRLKRNHAEGASPVLIITGDDMKKQGHTTVYDALNDLTINTGVQIEGPEFSGGFTPDIRTLNIRGFGVGNSLTLINGRRVANYPAAYQGSSSAVNFGAIPQAAIERIEVLSGGGSSIYGSDAVAGVVNIVLKQNVDETTLNVIYGRPVEAEGNDYRVDLTTGTVTENGNFSVGISYRKTDPISAGDYDKYDSNDDYPYSDIEAPTLNFDTYVLDRNSFTLVDPGNQCENFGSERFLFSESLGYLCGRDNIALTNFRNEREQLSVFANGTYDLGDVELFGELLYNSSESSVDRYSIFIQERIFNVNNGDYYTVLRSFYESDLQRSLDSQFEDNSYNASFGARGYFGDHEWEASVYRSEYELESSRVRFKAQEAIDVFFGDFLGYAGATPVFQGNGTFGLFDNLFAQVDDSNRDLVNSALGTQTYGNETSSTGAQFMLRGDLWEMSAGPVSYAGILEFEKQELKFVPDELITQQPPFPYTAGSGWLGLTGYDGEGDRTRTALGMEMNIPLHETLDVNIAARADKYDSDSSSIGTRVTPSVKFEWRPSDSFLFRGGYSESFRAPDLVQVYSRTGFYTTVTDLYSCWQGLGEPGSFDAVEDCTGTQIFARRLGPGEVGNEPLKDETGDTRWAGFVYDITDDLSFQLDWQKVTLEDRVAQLSSSSLLFREFDCLTNGSVQVTGSRPSQDLSDISCDQVSNLITRVYNPDDDVDEISGFNVTPRNISEESVESLDARLIYGFDIDYGRLDFVVNYSHLLSHEFDGVELRDDPILGGWEPRSNVNATAAYSYDDFSVALTMLRRGSTTVYDPGHPLVLDGTLNDRVPPHFRYNLTTSYNWSSDFRTRLTIRDLFDNGAPRDQTIGPNAFPWYNNFVYGGAGIGREVYLEATYVF</sequence>
<dbReference type="PROSITE" id="PS52016">
    <property type="entry name" value="TONB_DEPENDENT_REC_3"/>
    <property type="match status" value="1"/>
</dbReference>
<keyword evidence="16" id="KW-1185">Reference proteome</keyword>
<proteinExistence type="inferred from homology"/>
<protein>
    <submittedName>
        <fullName evidence="15">TonB-dependent receptor</fullName>
    </submittedName>
</protein>
<accession>A0ABP8I7U1</accession>
<evidence type="ECO:0000259" key="14">
    <source>
        <dbReference type="Pfam" id="PF07715"/>
    </source>
</evidence>
<evidence type="ECO:0000256" key="8">
    <source>
        <dbReference type="ARBA" id="ARBA00023237"/>
    </source>
</evidence>
<dbReference type="Gene3D" id="2.40.170.20">
    <property type="entry name" value="TonB-dependent receptor, beta-barrel domain"/>
    <property type="match status" value="1"/>
</dbReference>
<dbReference type="EMBL" id="BAABFU010000003">
    <property type="protein sequence ID" value="GAA4352839.1"/>
    <property type="molecule type" value="Genomic_DNA"/>
</dbReference>
<dbReference type="InterPro" id="IPR037066">
    <property type="entry name" value="Plug_dom_sf"/>
</dbReference>
<dbReference type="Gene3D" id="2.170.130.10">
    <property type="entry name" value="TonB-dependent receptor, plug domain"/>
    <property type="match status" value="1"/>
</dbReference>
<comment type="similarity">
    <text evidence="9 11">Belongs to the TonB-dependent receptor family.</text>
</comment>
<feature type="short sequence motif" description="TonB box" evidence="10">
    <location>
        <begin position="47"/>
        <end position="53"/>
    </location>
</feature>
<dbReference type="InterPro" id="IPR010916">
    <property type="entry name" value="TonB_box_CS"/>
</dbReference>
<evidence type="ECO:0000259" key="13">
    <source>
        <dbReference type="Pfam" id="PF00593"/>
    </source>
</evidence>
<dbReference type="Pfam" id="PF07715">
    <property type="entry name" value="Plug"/>
    <property type="match status" value="1"/>
</dbReference>
<evidence type="ECO:0000256" key="11">
    <source>
        <dbReference type="RuleBase" id="RU003357"/>
    </source>
</evidence>
<evidence type="ECO:0000256" key="2">
    <source>
        <dbReference type="ARBA" id="ARBA00022448"/>
    </source>
</evidence>
<keyword evidence="6 10" id="KW-0798">TonB box</keyword>
<keyword evidence="7 9" id="KW-0472">Membrane</keyword>
<dbReference type="RefSeq" id="WP_223579362.1">
    <property type="nucleotide sequence ID" value="NZ_BAABFU010000003.1"/>
</dbReference>
<keyword evidence="8 9" id="KW-0998">Cell outer membrane</keyword>
<evidence type="ECO:0000256" key="6">
    <source>
        <dbReference type="ARBA" id="ARBA00023077"/>
    </source>
</evidence>
<keyword evidence="15" id="KW-0675">Receptor</keyword>
<feature type="domain" description="TonB-dependent receptor plug" evidence="14">
    <location>
        <begin position="63"/>
        <end position="178"/>
    </location>
</feature>